<proteinExistence type="predicted"/>
<evidence type="ECO:0000313" key="1">
    <source>
        <dbReference type="EMBL" id="CAF0756101.1"/>
    </source>
</evidence>
<dbReference type="EMBL" id="CAJNOK010000477">
    <property type="protein sequence ID" value="CAF0756101.1"/>
    <property type="molecule type" value="Genomic_DNA"/>
</dbReference>
<reference evidence="2" key="1">
    <citation type="submission" date="2021-02" db="EMBL/GenBank/DDBJ databases">
        <authorList>
            <person name="Nowell W R."/>
        </authorList>
    </citation>
    <scope>NUCLEOTIDE SEQUENCE</scope>
</reference>
<accession>A0A8S2GMJ0</accession>
<evidence type="ECO:0000313" key="3">
    <source>
        <dbReference type="Proteomes" id="UP000682733"/>
    </source>
</evidence>
<protein>
    <submittedName>
        <fullName evidence="2">Uncharacterized protein</fullName>
    </submittedName>
</protein>
<name>A0A8S2GMJ0_9BILA</name>
<organism evidence="2 3">
    <name type="scientific">Didymodactylos carnosus</name>
    <dbReference type="NCBI Taxonomy" id="1234261"/>
    <lineage>
        <taxon>Eukaryota</taxon>
        <taxon>Metazoa</taxon>
        <taxon>Spiralia</taxon>
        <taxon>Gnathifera</taxon>
        <taxon>Rotifera</taxon>
        <taxon>Eurotatoria</taxon>
        <taxon>Bdelloidea</taxon>
        <taxon>Philodinida</taxon>
        <taxon>Philodinidae</taxon>
        <taxon>Didymodactylos</taxon>
    </lineage>
</organism>
<dbReference type="AlphaFoldDB" id="A0A8S2GMJ0"/>
<sequence>MLIISDNRWVLLLFFGLSTIQVGLRAINIPECFRDVSGIYLRKFHGANDYAILFFFPLGGVLQVDSAAKLNASQYFSDQAGFYTCKKQLDKAVLSFHGQYFDESGNMSTGLSEAVVTCYFISVTSNERKNNGKHIRGTSLGIWYCSDSGSASGLSNYFTYPSNKQTNGQKIVSATFYFQCPSQYDQCTGIQQELYYPLQYQSMPLRNAALSASPPTFTTSRLFGHPTIKSCHQTFSGLYSFTINITSPYQLSTINPYILYRNAVLFGADANENNPQEPTGNLLGFWDCNSNGNLILHIILFGFTSPKTPESILISAQISLTCKNDQCNGPYLGHHYVLQLPVNGTFPSGPISTSSGTVNGRKLDYQYY</sequence>
<dbReference type="Proteomes" id="UP000682733">
    <property type="component" value="Unassembled WGS sequence"/>
</dbReference>
<dbReference type="EMBL" id="CAJOBA010000477">
    <property type="protein sequence ID" value="CAF3535363.1"/>
    <property type="molecule type" value="Genomic_DNA"/>
</dbReference>
<gene>
    <name evidence="1" type="ORF">OVA965_LOCUS2290</name>
    <name evidence="2" type="ORF">TMI583_LOCUS2290</name>
</gene>
<comment type="caution">
    <text evidence="2">The sequence shown here is derived from an EMBL/GenBank/DDBJ whole genome shotgun (WGS) entry which is preliminary data.</text>
</comment>
<evidence type="ECO:0000313" key="2">
    <source>
        <dbReference type="EMBL" id="CAF3535363.1"/>
    </source>
</evidence>
<dbReference type="Proteomes" id="UP000677228">
    <property type="component" value="Unassembled WGS sequence"/>
</dbReference>